<reference evidence="1 2" key="2">
    <citation type="journal article" date="2010" name="J. Bacteriol.">
        <title>Complete genome sequence of Beijerinckia indica subsp. indica.</title>
        <authorList>
            <person name="Tamas I."/>
            <person name="Dedysh S.N."/>
            <person name="Liesack W."/>
            <person name="Stott M.B."/>
            <person name="Alam M."/>
            <person name="Murrell J.C."/>
            <person name="Dunfield P.F."/>
        </authorList>
    </citation>
    <scope>NUCLEOTIDE SEQUENCE [LARGE SCALE GENOMIC DNA]</scope>
    <source>
        <strain evidence="2">ATCC 9039 / DSM 1715 / NCIMB 8712</strain>
    </source>
</reference>
<evidence type="ECO:0008006" key="3">
    <source>
        <dbReference type="Google" id="ProtNLM"/>
    </source>
</evidence>
<evidence type="ECO:0000313" key="1">
    <source>
        <dbReference type="EMBL" id="ACB95172.1"/>
    </source>
</evidence>
<protein>
    <recommendedName>
        <fullName evidence="3">Ferredoxin, 2Fe-2S</fullName>
    </recommendedName>
</protein>
<sequence>MALKDIFGQPAEARRLVVCVGPCCNKTGEAEVFLEELRQTMLAEGLDEAMVGTASCMRRACLGKCTGEPLAYIHPEEVWYHQLSPANLLRILREHLLGLRPVAELILPEE</sequence>
<dbReference type="Proteomes" id="UP000001695">
    <property type="component" value="Chromosome"/>
</dbReference>
<keyword evidence="2" id="KW-1185">Reference proteome</keyword>
<dbReference type="InterPro" id="IPR036249">
    <property type="entry name" value="Thioredoxin-like_sf"/>
</dbReference>
<proteinExistence type="predicted"/>
<dbReference type="AlphaFoldDB" id="B2IB88"/>
<dbReference type="eggNOG" id="COG3411">
    <property type="taxonomic scope" value="Bacteria"/>
</dbReference>
<dbReference type="OrthoDB" id="9800597at2"/>
<reference evidence="2" key="1">
    <citation type="submission" date="2008-03" db="EMBL/GenBank/DDBJ databases">
        <title>Complete sequence of chromosome of Beijerinckia indica subsp. indica ATCC 9039.</title>
        <authorList>
            <consortium name="US DOE Joint Genome Institute"/>
            <person name="Copeland A."/>
            <person name="Lucas S."/>
            <person name="Lapidus A."/>
            <person name="Glavina del Rio T."/>
            <person name="Dalin E."/>
            <person name="Tice H."/>
            <person name="Bruce D."/>
            <person name="Goodwin L."/>
            <person name="Pitluck S."/>
            <person name="LaButti K."/>
            <person name="Schmutz J."/>
            <person name="Larimer F."/>
            <person name="Land M."/>
            <person name="Hauser L."/>
            <person name="Kyrpides N."/>
            <person name="Mikhailova N."/>
            <person name="Dunfield P.F."/>
            <person name="Dedysh S.N."/>
            <person name="Liesack W."/>
            <person name="Saw J.H."/>
            <person name="Alam M."/>
            <person name="Chen Y."/>
            <person name="Murrell J.C."/>
            <person name="Richardson P."/>
        </authorList>
    </citation>
    <scope>NUCLEOTIDE SEQUENCE [LARGE SCALE GENOMIC DNA]</scope>
    <source>
        <strain evidence="2">ATCC 9039 / DSM 1715 / NCIMB 8712</strain>
    </source>
</reference>
<dbReference type="HOGENOM" id="CLU_126515_2_0_5"/>
<dbReference type="SUPFAM" id="SSF52833">
    <property type="entry name" value="Thioredoxin-like"/>
    <property type="match status" value="1"/>
</dbReference>
<dbReference type="Gene3D" id="3.40.30.10">
    <property type="entry name" value="Glutaredoxin"/>
    <property type="match status" value="1"/>
</dbReference>
<organism evidence="1 2">
    <name type="scientific">Beijerinckia indica subsp. indica (strain ATCC 9039 / DSM 1715 / NCIMB 8712)</name>
    <dbReference type="NCBI Taxonomy" id="395963"/>
    <lineage>
        <taxon>Bacteria</taxon>
        <taxon>Pseudomonadati</taxon>
        <taxon>Pseudomonadota</taxon>
        <taxon>Alphaproteobacteria</taxon>
        <taxon>Hyphomicrobiales</taxon>
        <taxon>Beijerinckiaceae</taxon>
        <taxon>Beijerinckia</taxon>
    </lineage>
</organism>
<gene>
    <name evidence="1" type="ordered locus">Bind_1539</name>
</gene>
<dbReference type="KEGG" id="bid:Bind_1539"/>
<accession>B2IB88</accession>
<evidence type="ECO:0000313" key="2">
    <source>
        <dbReference type="Proteomes" id="UP000001695"/>
    </source>
</evidence>
<dbReference type="CDD" id="cd02980">
    <property type="entry name" value="TRX_Fd_family"/>
    <property type="match status" value="1"/>
</dbReference>
<dbReference type="STRING" id="395963.Bind_1539"/>
<dbReference type="RefSeq" id="WP_012384529.1">
    <property type="nucleotide sequence ID" value="NC_010581.1"/>
</dbReference>
<name>B2IB88_BEII9</name>
<dbReference type="EMBL" id="CP001016">
    <property type="protein sequence ID" value="ACB95172.1"/>
    <property type="molecule type" value="Genomic_DNA"/>
</dbReference>